<dbReference type="InterPro" id="IPR058546">
    <property type="entry name" value="RPS4B/Roq1-like_LRR"/>
</dbReference>
<evidence type="ECO:0000256" key="5">
    <source>
        <dbReference type="ARBA" id="ARBA00022821"/>
    </source>
</evidence>
<keyword evidence="4" id="KW-0378">Hydrolase</keyword>
<dbReference type="Pfam" id="PF23282">
    <property type="entry name" value="WHD_ROQ1"/>
    <property type="match status" value="1"/>
</dbReference>
<feature type="transmembrane region" description="Helical" evidence="8">
    <location>
        <begin position="35"/>
        <end position="57"/>
    </location>
</feature>
<feature type="domain" description="TIR" evidence="9">
    <location>
        <begin position="99"/>
        <end position="264"/>
    </location>
</feature>
<dbReference type="PRINTS" id="PR00364">
    <property type="entry name" value="DISEASERSIST"/>
</dbReference>
<dbReference type="GO" id="GO:0007165">
    <property type="term" value="P:signal transduction"/>
    <property type="evidence" value="ECO:0007669"/>
    <property type="project" value="InterPro"/>
</dbReference>
<accession>A0A5E4G0Y7</accession>
<dbReference type="Gene3D" id="3.80.10.10">
    <property type="entry name" value="Ribonuclease Inhibitor"/>
    <property type="match status" value="2"/>
</dbReference>
<keyword evidence="8" id="KW-0472">Membrane</keyword>
<dbReference type="InterPro" id="IPR042197">
    <property type="entry name" value="Apaf_helical"/>
</dbReference>
<dbReference type="GO" id="GO:0006952">
    <property type="term" value="P:defense response"/>
    <property type="evidence" value="ECO:0007669"/>
    <property type="project" value="InterPro"/>
</dbReference>
<evidence type="ECO:0000256" key="8">
    <source>
        <dbReference type="SAM" id="Phobius"/>
    </source>
</evidence>
<dbReference type="PANTHER" id="PTHR11017">
    <property type="entry name" value="LEUCINE-RICH REPEAT-CONTAINING PROTEIN"/>
    <property type="match status" value="1"/>
</dbReference>
<dbReference type="Gene3D" id="1.10.8.430">
    <property type="entry name" value="Helical domain of apoptotic protease-activating factors"/>
    <property type="match status" value="1"/>
</dbReference>
<organism evidence="10 11">
    <name type="scientific">Prunus dulcis</name>
    <name type="common">Almond</name>
    <name type="synonym">Amygdalus dulcis</name>
    <dbReference type="NCBI Taxonomy" id="3755"/>
    <lineage>
        <taxon>Eukaryota</taxon>
        <taxon>Viridiplantae</taxon>
        <taxon>Streptophyta</taxon>
        <taxon>Embryophyta</taxon>
        <taxon>Tracheophyta</taxon>
        <taxon>Spermatophyta</taxon>
        <taxon>Magnoliopsida</taxon>
        <taxon>eudicotyledons</taxon>
        <taxon>Gunneridae</taxon>
        <taxon>Pentapetalae</taxon>
        <taxon>rosids</taxon>
        <taxon>fabids</taxon>
        <taxon>Rosales</taxon>
        <taxon>Rosaceae</taxon>
        <taxon>Amygdaloideae</taxon>
        <taxon>Amygdaleae</taxon>
        <taxon>Prunus</taxon>
    </lineage>
</organism>
<dbReference type="InterPro" id="IPR027417">
    <property type="entry name" value="P-loop_NTPase"/>
</dbReference>
<dbReference type="InterPro" id="IPR000157">
    <property type="entry name" value="TIR_dom"/>
</dbReference>
<evidence type="ECO:0000256" key="7">
    <source>
        <dbReference type="ARBA" id="ARBA00047304"/>
    </source>
</evidence>
<keyword evidence="2" id="KW-0433">Leucine-rich repeat</keyword>
<dbReference type="FunFam" id="3.40.50.10140:FF:000007">
    <property type="entry name" value="Disease resistance protein (TIR-NBS-LRR class)"/>
    <property type="match status" value="1"/>
</dbReference>
<evidence type="ECO:0000256" key="6">
    <source>
        <dbReference type="ARBA" id="ARBA00023027"/>
    </source>
</evidence>
<dbReference type="Pfam" id="PF20160">
    <property type="entry name" value="C-JID"/>
    <property type="match status" value="1"/>
</dbReference>
<protein>
    <recommendedName>
        <fullName evidence="1">ADP-ribosyl cyclase/cyclic ADP-ribose hydrolase</fullName>
        <ecNumber evidence="1">3.2.2.6</ecNumber>
    </recommendedName>
</protein>
<dbReference type="InterPro" id="IPR045344">
    <property type="entry name" value="C-JID"/>
</dbReference>
<dbReference type="InterPro" id="IPR003591">
    <property type="entry name" value="Leu-rich_rpt_typical-subtyp"/>
</dbReference>
<dbReference type="Pfam" id="PF23286">
    <property type="entry name" value="LRR_13"/>
    <property type="match status" value="1"/>
</dbReference>
<evidence type="ECO:0000256" key="2">
    <source>
        <dbReference type="ARBA" id="ARBA00022614"/>
    </source>
</evidence>
<gene>
    <name evidence="10" type="ORF">ALMOND_2B025150</name>
</gene>
<dbReference type="Pfam" id="PF01582">
    <property type="entry name" value="TIR"/>
    <property type="match status" value="1"/>
</dbReference>
<dbReference type="Gene3D" id="3.40.50.10140">
    <property type="entry name" value="Toll/interleukin-1 receptor homology (TIR) domain"/>
    <property type="match status" value="1"/>
</dbReference>
<keyword evidence="8" id="KW-0812">Transmembrane</keyword>
<keyword evidence="3" id="KW-0677">Repeat</keyword>
<dbReference type="SUPFAM" id="SSF52200">
    <property type="entry name" value="Toll/Interleukin receptor TIR domain"/>
    <property type="match status" value="1"/>
</dbReference>
<dbReference type="InterPro" id="IPR001611">
    <property type="entry name" value="Leu-rich_rpt"/>
</dbReference>
<dbReference type="Pfam" id="PF00931">
    <property type="entry name" value="NB-ARC"/>
    <property type="match status" value="1"/>
</dbReference>
<dbReference type="InParanoid" id="A0A5E4G0Y7"/>
<dbReference type="InterPro" id="IPR002182">
    <property type="entry name" value="NB-ARC"/>
</dbReference>
<evidence type="ECO:0000256" key="1">
    <source>
        <dbReference type="ARBA" id="ARBA00011982"/>
    </source>
</evidence>
<dbReference type="OMA" id="RCGSEAN"/>
<keyword evidence="8" id="KW-1133">Transmembrane helix</keyword>
<evidence type="ECO:0000313" key="10">
    <source>
        <dbReference type="EMBL" id="VVA33495.1"/>
    </source>
</evidence>
<dbReference type="SMART" id="SM00255">
    <property type="entry name" value="TIR"/>
    <property type="match status" value="1"/>
</dbReference>
<dbReference type="EC" id="3.2.2.6" evidence="1"/>
<dbReference type="InterPro" id="IPR032675">
    <property type="entry name" value="LRR_dom_sf"/>
</dbReference>
<evidence type="ECO:0000259" key="9">
    <source>
        <dbReference type="PROSITE" id="PS50104"/>
    </source>
</evidence>
<dbReference type="Gene3D" id="3.40.50.300">
    <property type="entry name" value="P-loop containing nucleotide triphosphate hydrolases"/>
    <property type="match status" value="1"/>
</dbReference>
<evidence type="ECO:0000256" key="3">
    <source>
        <dbReference type="ARBA" id="ARBA00022737"/>
    </source>
</evidence>
<dbReference type="PROSITE" id="PS50104">
    <property type="entry name" value="TIR"/>
    <property type="match status" value="1"/>
</dbReference>
<dbReference type="InterPro" id="IPR035897">
    <property type="entry name" value="Toll_tir_struct_dom_sf"/>
</dbReference>
<dbReference type="Gramene" id="VVA33495">
    <property type="protein sequence ID" value="VVA33495"/>
    <property type="gene ID" value="Prudul26B025150"/>
</dbReference>
<dbReference type="PANTHER" id="PTHR11017:SF527">
    <property type="entry name" value="TMV RESISTANCE PROTEIN N-LIKE"/>
    <property type="match status" value="1"/>
</dbReference>
<sequence>MPSTPYFFSGSINLRLPKKKKKKKKNLFKVQSFSFFKTFMIIFAFIQWSVWIFVYLIRELLVSLSSLCSSSSSRLPMALSTQRTSAFLSSADQSAPRQWNHDVFLSFRGVDTRNSFVSHLYHELQHMGIKTFKDDPKLERGTTISSELFNAIQESRLAIVVLSQNYASSSWCLEELTKILQCMKSKGTVLPVFYNVDPSDVRKQSGSFAGAFVEHEKRFREDIEKVMRWRDALTEVANLSGLDSKNECERKLIEKIVEWVWSKVHRTYKLLDSTELVGIKFTREQIDLLLAPSDDVRFIGIWGMGGIGKTSIAKLVYESISIHFEVSCFLANVREVSERGHLVDLQRQLLFPILKEQIIRVWDEQWGTYFIKNCLCNKKVLLILDDVNESSQLEKLVGEKDWFGKGSRIIITTRDERLLVKHDMQISYKVEGLGDDEALELFSRNAFKKIEPEEGFQELSKCFVNYARGLPLALKILGCSMYKRDRDEWKSELDKLRKIPESTIFDLLKLSYDGLDEMNKNIFLDIAFFYKGKGKEEVIEILDSYGVCGRIGINALIHKSLLTIVRNNIVEMHDLIQEMALEIVRRENPEEPGERSRLCHHNDISHVFLNNTATNKIQGIALRMAELEEVGWNCEAFSKMLYLKFLEFDNVIISSNPTFLPNSLRIMKWNWYPSKIFPSDFQPIFLVRVEMRHNKLVRLWDGRKDLPNLKYMDLGYSKNLATTPNFTRIPKLEELYLEGCEKLVEIHPSIADLKWLKRLDFGGCSKVKKIPEFSGEMKNLLMLNLGGTSIENLPSSVGCLVGLSTLHLSNCKNLLGLPSAICNLKSLEWLLAEGCSNLEELPENLGDMECLEWLSLDGTAIRQLPRSIVRLKNLEILSRCGSEANKSRFWWGLPCLSQRKDFVMGSLHGLWSLTALYLSDCGLCEGDLLGDIGCLSSLQELDLSGNNFVTLPVSFRYLSKLKSFDLARCQRLQQFPHLTSNYLVSIDIDDCTSLIMFPSPPTWNGNIRNYDVKLSCVNCFGLVENEGGCDSLILGVLWRFLQVQVGQLNIVTPGRRIPEWFKNQSVGDSLIVELPLDSCSTWMGFALCAVFEEDHPNPAHDLSEFDYFTIDCSSGEKELAYVQLEIGHVVSDHLCVFYVSSEDWKRQCSQMKILFQTYYESRARPSDRRNCSSIKKCGLRLVHEQDLEQLNQIMMMNQAINISITASLRNSADASASGSSQQKSLRCKKSYALAKGFLTNLVKIFSLLLTTAVFMKSFNNGEKWGCLGLLIWRVTTLMSYLGLAPSYFSLLLKSLIKSVILKRGAKFLLTLLKTPPPQVTVHKYLKGQ</sequence>
<dbReference type="Proteomes" id="UP000327085">
    <property type="component" value="Chromosome 8"/>
</dbReference>
<evidence type="ECO:0000256" key="4">
    <source>
        <dbReference type="ARBA" id="ARBA00022801"/>
    </source>
</evidence>
<dbReference type="InterPro" id="IPR044974">
    <property type="entry name" value="Disease_R_plants"/>
</dbReference>
<dbReference type="SMART" id="SM00369">
    <property type="entry name" value="LRR_TYP"/>
    <property type="match status" value="3"/>
</dbReference>
<dbReference type="GO" id="GO:0061809">
    <property type="term" value="F:NAD+ nucleosidase activity, cyclic ADP-ribose generating"/>
    <property type="evidence" value="ECO:0007669"/>
    <property type="project" value="UniProtKB-EC"/>
</dbReference>
<dbReference type="GO" id="GO:0043531">
    <property type="term" value="F:ADP binding"/>
    <property type="evidence" value="ECO:0007669"/>
    <property type="project" value="InterPro"/>
</dbReference>
<name>A0A5E4G0Y7_PRUDU</name>
<dbReference type="EMBL" id="CABIKO010000290">
    <property type="protein sequence ID" value="VVA33495.1"/>
    <property type="molecule type" value="Genomic_DNA"/>
</dbReference>
<keyword evidence="6" id="KW-0520">NAD</keyword>
<dbReference type="SUPFAM" id="SSF52540">
    <property type="entry name" value="P-loop containing nucleoside triphosphate hydrolases"/>
    <property type="match status" value="1"/>
</dbReference>
<dbReference type="PROSITE" id="PS51450">
    <property type="entry name" value="LRR"/>
    <property type="match status" value="1"/>
</dbReference>
<dbReference type="SUPFAM" id="SSF52058">
    <property type="entry name" value="L domain-like"/>
    <property type="match status" value="1"/>
</dbReference>
<comment type="catalytic activity">
    <reaction evidence="7">
        <text>NAD(+) + H2O = ADP-D-ribose + nicotinamide + H(+)</text>
        <dbReference type="Rhea" id="RHEA:16301"/>
        <dbReference type="ChEBI" id="CHEBI:15377"/>
        <dbReference type="ChEBI" id="CHEBI:15378"/>
        <dbReference type="ChEBI" id="CHEBI:17154"/>
        <dbReference type="ChEBI" id="CHEBI:57540"/>
        <dbReference type="ChEBI" id="CHEBI:57967"/>
        <dbReference type="EC" id="3.2.2.6"/>
    </reaction>
    <physiologicalReaction direction="left-to-right" evidence="7">
        <dbReference type="Rhea" id="RHEA:16302"/>
    </physiologicalReaction>
</comment>
<proteinExistence type="predicted"/>
<dbReference type="InterPro" id="IPR058192">
    <property type="entry name" value="WHD_ROQ1-like"/>
</dbReference>
<dbReference type="FunCoup" id="A0A5E4G0Y7">
    <property type="interactions" value="12"/>
</dbReference>
<evidence type="ECO:0000313" key="11">
    <source>
        <dbReference type="Proteomes" id="UP000327085"/>
    </source>
</evidence>
<keyword evidence="5" id="KW-0611">Plant defense</keyword>
<reference evidence="11" key="1">
    <citation type="journal article" date="2020" name="Plant J.">
        <title>Transposons played a major role in the diversification between the closely related almond and peach genomes: results from the almond genome sequence.</title>
        <authorList>
            <person name="Alioto T."/>
            <person name="Alexiou K.G."/>
            <person name="Bardil A."/>
            <person name="Barteri F."/>
            <person name="Castanera R."/>
            <person name="Cruz F."/>
            <person name="Dhingra A."/>
            <person name="Duval H."/>
            <person name="Fernandez I Marti A."/>
            <person name="Frias L."/>
            <person name="Galan B."/>
            <person name="Garcia J.L."/>
            <person name="Howad W."/>
            <person name="Gomez-Garrido J."/>
            <person name="Gut M."/>
            <person name="Julca I."/>
            <person name="Morata J."/>
            <person name="Puigdomenech P."/>
            <person name="Ribeca P."/>
            <person name="Rubio Cabetas M.J."/>
            <person name="Vlasova A."/>
            <person name="Wirthensohn M."/>
            <person name="Garcia-Mas J."/>
            <person name="Gabaldon T."/>
            <person name="Casacuberta J.M."/>
            <person name="Arus P."/>
        </authorList>
    </citation>
    <scope>NUCLEOTIDE SEQUENCE [LARGE SCALE GENOMIC DNA]</scope>
    <source>
        <strain evidence="11">cv. Texas</strain>
    </source>
</reference>